<comment type="catalytic activity">
    <reaction evidence="20">
        <text>L-lysyl-glycine(out) = L-lysyl-glycine(in)</text>
        <dbReference type="Rhea" id="RHEA:79407"/>
        <dbReference type="ChEBI" id="CHEBI:191202"/>
    </reaction>
</comment>
<feature type="transmembrane region" description="Helical" evidence="25">
    <location>
        <begin position="77"/>
        <end position="97"/>
    </location>
</feature>
<dbReference type="InterPro" id="IPR052187">
    <property type="entry name" value="MFSD1"/>
</dbReference>
<dbReference type="AlphaFoldDB" id="A0AA86QTQ0"/>
<evidence type="ECO:0000256" key="14">
    <source>
        <dbReference type="ARBA" id="ARBA00044898"/>
    </source>
</evidence>
<feature type="transmembrane region" description="Helical" evidence="25">
    <location>
        <begin position="304"/>
        <end position="322"/>
    </location>
</feature>
<dbReference type="Proteomes" id="UP001642409">
    <property type="component" value="Unassembled WGS sequence"/>
</dbReference>
<dbReference type="SUPFAM" id="SSF103473">
    <property type="entry name" value="MFS general substrate transporter"/>
    <property type="match status" value="1"/>
</dbReference>
<dbReference type="Pfam" id="PF07690">
    <property type="entry name" value="MFS_1"/>
    <property type="match status" value="1"/>
</dbReference>
<evidence type="ECO:0000256" key="24">
    <source>
        <dbReference type="ARBA" id="ARBA00046376"/>
    </source>
</evidence>
<dbReference type="InterPro" id="IPR011701">
    <property type="entry name" value="MFS"/>
</dbReference>
<dbReference type="PANTHER" id="PTHR23512:SF3">
    <property type="entry name" value="MAJOR FACILITATOR SUPERFAMILY DOMAIN-CONTAINING PROTEIN 1"/>
    <property type="match status" value="1"/>
</dbReference>
<evidence type="ECO:0000313" key="28">
    <source>
        <dbReference type="Proteomes" id="UP001642409"/>
    </source>
</evidence>
<evidence type="ECO:0000256" key="7">
    <source>
        <dbReference type="ARBA" id="ARBA00023228"/>
    </source>
</evidence>
<comment type="catalytic activity">
    <reaction evidence="10">
        <text>L-alpha-aminoacyl-L-arginine(out) = L-alpha-aminoacyl-L-arginine(in)</text>
        <dbReference type="Rhea" id="RHEA:79367"/>
        <dbReference type="ChEBI" id="CHEBI:229968"/>
    </reaction>
</comment>
<feature type="transmembrane region" description="Helical" evidence="25">
    <location>
        <begin position="50"/>
        <end position="70"/>
    </location>
</feature>
<keyword evidence="3" id="KW-0813">Transport</keyword>
<comment type="catalytic activity">
    <reaction evidence="17">
        <text>L-arginyl-glycine(out) = L-arginyl-glycine(in)</text>
        <dbReference type="Rhea" id="RHEA:79391"/>
        <dbReference type="ChEBI" id="CHEBI:229955"/>
    </reaction>
</comment>
<reference evidence="27 28" key="2">
    <citation type="submission" date="2024-07" db="EMBL/GenBank/DDBJ databases">
        <authorList>
            <person name="Akdeniz Z."/>
        </authorList>
    </citation>
    <scope>NUCLEOTIDE SEQUENCE [LARGE SCALE GENOMIC DNA]</scope>
</reference>
<comment type="catalytic activity">
    <reaction evidence="15">
        <text>L-arginyl-L-alpha-amino acid(out) = L-arginyl-L-alpha-amino acid(in)</text>
        <dbReference type="Rhea" id="RHEA:79371"/>
        <dbReference type="ChEBI" id="CHEBI:84315"/>
    </reaction>
</comment>
<comment type="catalytic activity">
    <reaction evidence="18">
        <text>L-histidyl-L-alpha-amino acid(out) = L-histidyl-L-alpha-amino acid(in)</text>
        <dbReference type="Rhea" id="RHEA:79379"/>
        <dbReference type="ChEBI" id="CHEBI:229964"/>
    </reaction>
</comment>
<evidence type="ECO:0000256" key="23">
    <source>
        <dbReference type="ARBA" id="ARBA00045709"/>
    </source>
</evidence>
<comment type="catalytic activity">
    <reaction evidence="14">
        <text>L-aspartyl-L-lysine(out) = L-aspartyl-L-lysine(in)</text>
        <dbReference type="Rhea" id="RHEA:79411"/>
        <dbReference type="ChEBI" id="CHEBI:229953"/>
    </reaction>
</comment>
<evidence type="ECO:0000256" key="10">
    <source>
        <dbReference type="ARBA" id="ARBA00044881"/>
    </source>
</evidence>
<dbReference type="GO" id="GO:0022857">
    <property type="term" value="F:transmembrane transporter activity"/>
    <property type="evidence" value="ECO:0007669"/>
    <property type="project" value="InterPro"/>
</dbReference>
<feature type="transmembrane region" description="Helical" evidence="25">
    <location>
        <begin position="170"/>
        <end position="188"/>
    </location>
</feature>
<comment type="catalytic activity">
    <reaction evidence="19">
        <text>L-alanyl-L-lysine(out) = L-alanyl-L-lysine(in)</text>
        <dbReference type="Rhea" id="RHEA:79415"/>
        <dbReference type="ChEBI" id="CHEBI:192470"/>
    </reaction>
</comment>
<feature type="transmembrane region" description="Helical" evidence="25">
    <location>
        <begin position="393"/>
        <end position="413"/>
    </location>
</feature>
<dbReference type="EMBL" id="CATOUU010000918">
    <property type="protein sequence ID" value="CAI9959373.1"/>
    <property type="molecule type" value="Genomic_DNA"/>
</dbReference>
<dbReference type="CDD" id="cd06174">
    <property type="entry name" value="MFS"/>
    <property type="match status" value="1"/>
</dbReference>
<feature type="transmembrane region" description="Helical" evidence="25">
    <location>
        <begin position="362"/>
        <end position="381"/>
    </location>
</feature>
<comment type="catalytic activity">
    <reaction evidence="8">
        <text>L-lysyl-L-alanine(out) = L-lysyl-L-alanine(in)</text>
        <dbReference type="Rhea" id="RHEA:79399"/>
        <dbReference type="ChEBI" id="CHEBI:229954"/>
    </reaction>
</comment>
<evidence type="ECO:0000256" key="19">
    <source>
        <dbReference type="ARBA" id="ARBA00044919"/>
    </source>
</evidence>
<evidence type="ECO:0000256" key="3">
    <source>
        <dbReference type="ARBA" id="ARBA00022448"/>
    </source>
</evidence>
<reference evidence="26" key="1">
    <citation type="submission" date="2023-06" db="EMBL/GenBank/DDBJ databases">
        <authorList>
            <person name="Kurt Z."/>
        </authorList>
    </citation>
    <scope>NUCLEOTIDE SEQUENCE</scope>
</reference>
<evidence type="ECO:0000256" key="13">
    <source>
        <dbReference type="ARBA" id="ARBA00044893"/>
    </source>
</evidence>
<keyword evidence="4 25" id="KW-0812">Transmembrane</keyword>
<dbReference type="Gene3D" id="1.20.1250.20">
    <property type="entry name" value="MFS general substrate transporter like domains"/>
    <property type="match status" value="1"/>
</dbReference>
<keyword evidence="6 25" id="KW-0472">Membrane</keyword>
<sequence length="417" mass="45850">MRKELPLHKQIVHMLILALMLTPNLMFNASVNAMSPQLKAMFNDDNFNNLSYTITAIPSIFSLIIVSILIDTVGSGIVMPVLQIFNILATTLCIIGAQKQDKIIFLAGRCIFGLGGETAYSGQSKLIVQIISKQFHPIAYAIAMAGMIAGEMLAVLLLPINSSVVSSYELVIGLQILGFLCIVFYSLYSPYFESHQQLPLKTEIIASDIAENQQQQVISFKQSLKNTFIQIKSLSIWYWFMAISRILCTASSKVYDSRSVNSLASIFGLETSTVKRNIVYQSASAGIILVLLSLIQFKVKKIQHIAFTGQLLIVLSMLFFIFGNKNYLLAICLTTGIGLGLSISTTNSLIVDLAGQKLGASAVGFVYSFRFLAITILTPIAQSIANHNQRNNGWLYFALQVISIIFLGVTIVMKIGM</sequence>
<feature type="transmembrane region" description="Helical" evidence="25">
    <location>
        <begin position="328"/>
        <end position="350"/>
    </location>
</feature>
<comment type="subunit">
    <text evidence="24">Homodimer. Interacts with lysosomal protein GLMP (via lumenal domain); the interaction starts while both proteins are still in the endoplasmic reticulum and is required for stabilization of MFSD1 in lysosomes but has no direct effect on its targeting to lysosomes or transporter activity.</text>
</comment>
<keyword evidence="7" id="KW-0458">Lysosome</keyword>
<comment type="catalytic activity">
    <reaction evidence="16">
        <text>L-lysyl-L-lysine(out) = L-lysyl-L-lysine(in)</text>
        <dbReference type="Rhea" id="RHEA:79403"/>
        <dbReference type="ChEBI" id="CHEBI:229956"/>
    </reaction>
</comment>
<gene>
    <name evidence="27" type="ORF">HINF_LOCUS31520</name>
    <name evidence="26" type="ORF">HINF_LOCUS47018</name>
</gene>
<evidence type="ECO:0000256" key="12">
    <source>
        <dbReference type="ARBA" id="ARBA00044891"/>
    </source>
</evidence>
<dbReference type="PANTHER" id="PTHR23512">
    <property type="entry name" value="MAJOR FACILITATOR SUPERFAMILY DOMAIN-CONTAINING PROTEIN 1"/>
    <property type="match status" value="1"/>
</dbReference>
<evidence type="ECO:0000313" key="26">
    <source>
        <dbReference type="EMBL" id="CAI9959373.1"/>
    </source>
</evidence>
<evidence type="ECO:0000313" key="27">
    <source>
        <dbReference type="EMBL" id="CAL6027851.1"/>
    </source>
</evidence>
<organism evidence="26">
    <name type="scientific">Hexamita inflata</name>
    <dbReference type="NCBI Taxonomy" id="28002"/>
    <lineage>
        <taxon>Eukaryota</taxon>
        <taxon>Metamonada</taxon>
        <taxon>Diplomonadida</taxon>
        <taxon>Hexamitidae</taxon>
        <taxon>Hexamitinae</taxon>
        <taxon>Hexamita</taxon>
    </lineage>
</organism>
<comment type="catalytic activity">
    <reaction evidence="13">
        <text>L-alpha-aminoacyl-L-lysine(out) = L-alpha-aminoacyl-L-lysine(in)</text>
        <dbReference type="Rhea" id="RHEA:79383"/>
        <dbReference type="ChEBI" id="CHEBI:229966"/>
    </reaction>
</comment>
<evidence type="ECO:0000256" key="16">
    <source>
        <dbReference type="ARBA" id="ARBA00044900"/>
    </source>
</evidence>
<dbReference type="EMBL" id="CAXDID020000106">
    <property type="protein sequence ID" value="CAL6027851.1"/>
    <property type="molecule type" value="Genomic_DNA"/>
</dbReference>
<evidence type="ECO:0000256" key="15">
    <source>
        <dbReference type="ARBA" id="ARBA00044899"/>
    </source>
</evidence>
<evidence type="ECO:0000256" key="5">
    <source>
        <dbReference type="ARBA" id="ARBA00022989"/>
    </source>
</evidence>
<dbReference type="GO" id="GO:0005765">
    <property type="term" value="C:lysosomal membrane"/>
    <property type="evidence" value="ECO:0007669"/>
    <property type="project" value="UniProtKB-SubCell"/>
</dbReference>
<keyword evidence="5 25" id="KW-1133">Transmembrane helix</keyword>
<evidence type="ECO:0000256" key="2">
    <source>
        <dbReference type="ARBA" id="ARBA00008335"/>
    </source>
</evidence>
<proteinExistence type="inferred from homology"/>
<keyword evidence="28" id="KW-1185">Reference proteome</keyword>
<comment type="subcellular location">
    <subcellularLocation>
        <location evidence="1">Lysosome membrane</location>
        <topology evidence="1">Multi-pass membrane protein</topology>
    </subcellularLocation>
</comment>
<feature type="transmembrane region" description="Helical" evidence="25">
    <location>
        <begin position="140"/>
        <end position="158"/>
    </location>
</feature>
<comment type="catalytic activity">
    <reaction evidence="11">
        <text>L-alpha-aminoacyl-L-histidine(out) = L-alpha-aminoacyl-L-histidine(in)</text>
        <dbReference type="Rhea" id="RHEA:79375"/>
        <dbReference type="ChEBI" id="CHEBI:229967"/>
    </reaction>
</comment>
<feature type="transmembrane region" description="Helical" evidence="25">
    <location>
        <begin position="12"/>
        <end position="30"/>
    </location>
</feature>
<evidence type="ECO:0000256" key="6">
    <source>
        <dbReference type="ARBA" id="ARBA00023136"/>
    </source>
</evidence>
<evidence type="ECO:0000256" key="11">
    <source>
        <dbReference type="ARBA" id="ARBA00044884"/>
    </source>
</evidence>
<accession>A0AA86QTQ0</accession>
<evidence type="ECO:0000256" key="25">
    <source>
        <dbReference type="SAM" id="Phobius"/>
    </source>
</evidence>
<comment type="function">
    <text evidence="23">Lysosomal dipeptide uniporter that selectively exports lysine, arginine or histidine-containing dipeptides with a net positive charge from the lysosome lumen into the cytosol. Could play a role in a specific type of protein O-glycosylation indirectly regulating macrophages migration and tissue invasion. Also essential for liver homeostasis.</text>
</comment>
<comment type="catalytic activity">
    <reaction evidence="9">
        <text>L-histidyl-glycine(out) = L-histidyl-glycine(in)</text>
        <dbReference type="Rhea" id="RHEA:79395"/>
        <dbReference type="ChEBI" id="CHEBI:229957"/>
    </reaction>
</comment>
<evidence type="ECO:0000256" key="21">
    <source>
        <dbReference type="ARBA" id="ARBA00044985"/>
    </source>
</evidence>
<protein>
    <recommendedName>
        <fullName evidence="21">Lysosomal dipeptide transporter MFSD1</fullName>
    </recommendedName>
    <alternativeName>
        <fullName evidence="22">Major facilitator superfamily domain-containing protein 1</fullName>
    </alternativeName>
</protein>
<evidence type="ECO:0000256" key="17">
    <source>
        <dbReference type="ARBA" id="ARBA00044903"/>
    </source>
</evidence>
<comment type="caution">
    <text evidence="26">The sequence shown here is derived from an EMBL/GenBank/DDBJ whole genome shotgun (WGS) entry which is preliminary data.</text>
</comment>
<evidence type="ECO:0000256" key="4">
    <source>
        <dbReference type="ARBA" id="ARBA00022692"/>
    </source>
</evidence>
<comment type="catalytic activity">
    <reaction evidence="12">
        <text>L-lysyl-L-alpha-amino acid(out) = L-lysyl-L-alpha-amino acid(in)</text>
        <dbReference type="Rhea" id="RHEA:79387"/>
        <dbReference type="ChEBI" id="CHEBI:229965"/>
    </reaction>
</comment>
<evidence type="ECO:0000256" key="1">
    <source>
        <dbReference type="ARBA" id="ARBA00004155"/>
    </source>
</evidence>
<evidence type="ECO:0000256" key="18">
    <source>
        <dbReference type="ARBA" id="ARBA00044912"/>
    </source>
</evidence>
<evidence type="ECO:0000256" key="9">
    <source>
        <dbReference type="ARBA" id="ARBA00044878"/>
    </source>
</evidence>
<comment type="similarity">
    <text evidence="2">Belongs to the major facilitator superfamily.</text>
</comment>
<evidence type="ECO:0000256" key="22">
    <source>
        <dbReference type="ARBA" id="ARBA00045018"/>
    </source>
</evidence>
<evidence type="ECO:0000256" key="20">
    <source>
        <dbReference type="ARBA" id="ARBA00044924"/>
    </source>
</evidence>
<name>A0AA86QTQ0_9EUKA</name>
<feature type="transmembrane region" description="Helical" evidence="25">
    <location>
        <begin position="278"/>
        <end position="297"/>
    </location>
</feature>
<dbReference type="InterPro" id="IPR036259">
    <property type="entry name" value="MFS_trans_sf"/>
</dbReference>
<evidence type="ECO:0000256" key="8">
    <source>
        <dbReference type="ARBA" id="ARBA00044876"/>
    </source>
</evidence>